<dbReference type="Proteomes" id="UP000002456">
    <property type="component" value="Chromosome"/>
</dbReference>
<dbReference type="EMBL" id="CP001213">
    <property type="protein sequence ID" value="ACL29745.1"/>
    <property type="molecule type" value="Genomic_DNA"/>
</dbReference>
<accession>B8DUR6</accession>
<reference evidence="1 2" key="1">
    <citation type="journal article" date="2009" name="J. Bacteriol.">
        <title>Genome sequence of the probiotic bacterium Bifidobacterium animalis subsp. lactis AD011.</title>
        <authorList>
            <person name="Kim J.F."/>
            <person name="Jeong H."/>
            <person name="Yu D.S."/>
            <person name="Choi S.-H."/>
            <person name="Hur C.-G."/>
            <person name="Park M.-S."/>
            <person name="Yoon S.H."/>
            <person name="Kim D.-W."/>
            <person name="Ji G.E."/>
            <person name="Park H.-S."/>
            <person name="Oh T.K."/>
        </authorList>
    </citation>
    <scope>NUCLEOTIDE SEQUENCE [LARGE SCALE GENOMIC DNA]</scope>
    <source>
        <strain evidence="1 2">AD011</strain>
    </source>
</reference>
<protein>
    <submittedName>
        <fullName evidence="1">Uncharacterized protein</fullName>
    </submittedName>
</protein>
<proteinExistence type="predicted"/>
<sequence>MYLIQYACGTCGFLDFVVASFEVGIIGMRVGNGICNLPPCEMRGADGITPSAPRIQSGFFPIPFTSGWSQE</sequence>
<dbReference type="AlphaFoldDB" id="B8DUR6"/>
<evidence type="ECO:0000313" key="1">
    <source>
        <dbReference type="EMBL" id="ACL29745.1"/>
    </source>
</evidence>
<dbReference type="KEGG" id="bla:BLA_1462"/>
<gene>
    <name evidence="1" type="ordered locus">BLA_1462</name>
</gene>
<keyword evidence="2" id="KW-1185">Reference proteome</keyword>
<name>B8DUR6_BIFA0</name>
<organism evidence="1 2">
    <name type="scientific">Bifidobacterium animalis subsp. lactis (strain AD011)</name>
    <dbReference type="NCBI Taxonomy" id="442563"/>
    <lineage>
        <taxon>Bacteria</taxon>
        <taxon>Bacillati</taxon>
        <taxon>Actinomycetota</taxon>
        <taxon>Actinomycetes</taxon>
        <taxon>Bifidobacteriales</taxon>
        <taxon>Bifidobacteriaceae</taxon>
        <taxon>Bifidobacterium</taxon>
    </lineage>
</organism>
<dbReference type="HOGENOM" id="CLU_2731884_0_0_11"/>
<evidence type="ECO:0000313" key="2">
    <source>
        <dbReference type="Proteomes" id="UP000002456"/>
    </source>
</evidence>